<keyword evidence="2" id="KW-1003">Cell membrane</keyword>
<proteinExistence type="predicted"/>
<dbReference type="Pfam" id="PF07690">
    <property type="entry name" value="MFS_1"/>
    <property type="match status" value="1"/>
</dbReference>
<feature type="transmembrane region" description="Helical" evidence="6">
    <location>
        <begin position="164"/>
        <end position="181"/>
    </location>
</feature>
<dbReference type="AlphaFoldDB" id="A0A087CJ50"/>
<dbReference type="Gene3D" id="1.20.1250.20">
    <property type="entry name" value="MFS general substrate transporter like domains"/>
    <property type="match status" value="1"/>
</dbReference>
<evidence type="ECO:0000256" key="2">
    <source>
        <dbReference type="ARBA" id="ARBA00022475"/>
    </source>
</evidence>
<evidence type="ECO:0000313" key="9">
    <source>
        <dbReference type="Proteomes" id="UP000029050"/>
    </source>
</evidence>
<evidence type="ECO:0000256" key="4">
    <source>
        <dbReference type="ARBA" id="ARBA00022989"/>
    </source>
</evidence>
<feature type="transmembrane region" description="Helical" evidence="6">
    <location>
        <begin position="43"/>
        <end position="65"/>
    </location>
</feature>
<dbReference type="GeneID" id="98299607"/>
<dbReference type="PROSITE" id="PS50850">
    <property type="entry name" value="MFS"/>
    <property type="match status" value="1"/>
</dbReference>
<evidence type="ECO:0000256" key="5">
    <source>
        <dbReference type="ARBA" id="ARBA00023136"/>
    </source>
</evidence>
<dbReference type="GO" id="GO:0022857">
    <property type="term" value="F:transmembrane transporter activity"/>
    <property type="evidence" value="ECO:0007669"/>
    <property type="project" value="InterPro"/>
</dbReference>
<organism evidence="8 9">
    <name type="scientific">Bifidobacterium psychraerophilum</name>
    <dbReference type="NCBI Taxonomy" id="218140"/>
    <lineage>
        <taxon>Bacteria</taxon>
        <taxon>Bacillati</taxon>
        <taxon>Actinomycetota</taxon>
        <taxon>Actinomycetes</taxon>
        <taxon>Bifidobacteriales</taxon>
        <taxon>Bifidobacteriaceae</taxon>
        <taxon>Bifidobacterium</taxon>
    </lineage>
</organism>
<evidence type="ECO:0000313" key="8">
    <source>
        <dbReference type="EMBL" id="KFI83300.1"/>
    </source>
</evidence>
<dbReference type="InterPro" id="IPR036259">
    <property type="entry name" value="MFS_trans_sf"/>
</dbReference>
<keyword evidence="5 6" id="KW-0472">Membrane</keyword>
<dbReference type="GO" id="GO:0005886">
    <property type="term" value="C:plasma membrane"/>
    <property type="evidence" value="ECO:0007669"/>
    <property type="project" value="UniProtKB-SubCell"/>
</dbReference>
<dbReference type="InterPro" id="IPR020846">
    <property type="entry name" value="MFS_dom"/>
</dbReference>
<dbReference type="EMBL" id="JGZI01000007">
    <property type="protein sequence ID" value="KFI83300.1"/>
    <property type="molecule type" value="Genomic_DNA"/>
</dbReference>
<evidence type="ECO:0000256" key="1">
    <source>
        <dbReference type="ARBA" id="ARBA00004651"/>
    </source>
</evidence>
<comment type="subcellular location">
    <subcellularLocation>
        <location evidence="1">Cell membrane</location>
        <topology evidence="1">Multi-pass membrane protein</topology>
    </subcellularLocation>
</comment>
<name>A0A087CJ50_9BIFI</name>
<keyword evidence="3 6" id="KW-0812">Transmembrane</keyword>
<dbReference type="Proteomes" id="UP000029050">
    <property type="component" value="Unassembled WGS sequence"/>
</dbReference>
<feature type="domain" description="Major facilitator superfamily (MFS) profile" evidence="7">
    <location>
        <begin position="8"/>
        <end position="386"/>
    </location>
</feature>
<protein>
    <submittedName>
        <fullName evidence="8">Transporter, major facilitator family protein</fullName>
    </submittedName>
</protein>
<feature type="transmembrane region" description="Helical" evidence="6">
    <location>
        <begin position="267"/>
        <end position="286"/>
    </location>
</feature>
<dbReference type="InterPro" id="IPR011701">
    <property type="entry name" value="MFS"/>
</dbReference>
<feature type="transmembrane region" description="Helical" evidence="6">
    <location>
        <begin position="332"/>
        <end position="356"/>
    </location>
</feature>
<comment type="caution">
    <text evidence="8">The sequence shown here is derived from an EMBL/GenBank/DDBJ whole genome shotgun (WGS) entry which is preliminary data.</text>
</comment>
<keyword evidence="9" id="KW-1185">Reference proteome</keyword>
<feature type="transmembrane region" description="Helical" evidence="6">
    <location>
        <begin position="77"/>
        <end position="99"/>
    </location>
</feature>
<keyword evidence="4 6" id="KW-1133">Transmembrane helix</keyword>
<feature type="transmembrane region" description="Helical" evidence="6">
    <location>
        <begin position="239"/>
        <end position="260"/>
    </location>
</feature>
<gene>
    <name evidence="8" type="ORF">BPSY_0396</name>
</gene>
<feature type="transmembrane region" description="Helical" evidence="6">
    <location>
        <begin position="105"/>
        <end position="127"/>
    </location>
</feature>
<evidence type="ECO:0000256" key="6">
    <source>
        <dbReference type="SAM" id="Phobius"/>
    </source>
</evidence>
<feature type="transmembrane region" description="Helical" evidence="6">
    <location>
        <begin position="292"/>
        <end position="311"/>
    </location>
</feature>
<feature type="transmembrane region" description="Helical" evidence="6">
    <location>
        <begin position="139"/>
        <end position="158"/>
    </location>
</feature>
<dbReference type="eggNOG" id="COG2814">
    <property type="taxonomic scope" value="Bacteria"/>
</dbReference>
<dbReference type="RefSeq" id="WP_051921470.1">
    <property type="nucleotide sequence ID" value="NZ_BAABVZ010000001.1"/>
</dbReference>
<dbReference type="OrthoDB" id="3225586at2"/>
<feature type="transmembrane region" description="Helical" evidence="6">
    <location>
        <begin position="202"/>
        <end position="227"/>
    </location>
</feature>
<evidence type="ECO:0000259" key="7">
    <source>
        <dbReference type="PROSITE" id="PS50850"/>
    </source>
</evidence>
<reference evidence="8 9" key="1">
    <citation type="submission" date="2014-03" db="EMBL/GenBank/DDBJ databases">
        <title>Genomics of Bifidobacteria.</title>
        <authorList>
            <person name="Ventura M."/>
            <person name="Milani C."/>
            <person name="Lugli G.A."/>
        </authorList>
    </citation>
    <scope>NUCLEOTIDE SEQUENCE [LARGE SCALE GENOMIC DNA]</scope>
    <source>
        <strain evidence="8 9">LMG 21775</strain>
    </source>
</reference>
<dbReference type="PANTHER" id="PTHR43124">
    <property type="entry name" value="PURINE EFFLUX PUMP PBUE"/>
    <property type="match status" value="1"/>
</dbReference>
<dbReference type="STRING" id="218140.BPSY_0396"/>
<evidence type="ECO:0000256" key="3">
    <source>
        <dbReference type="ARBA" id="ARBA00022692"/>
    </source>
</evidence>
<dbReference type="PANTHER" id="PTHR43124:SF3">
    <property type="entry name" value="CHLORAMPHENICOL EFFLUX PUMP RV0191"/>
    <property type="match status" value="1"/>
</dbReference>
<dbReference type="InterPro" id="IPR050189">
    <property type="entry name" value="MFS_Efflux_Transporters"/>
</dbReference>
<dbReference type="SUPFAM" id="SSF103473">
    <property type="entry name" value="MFS general substrate transporter"/>
    <property type="match status" value="1"/>
</dbReference>
<sequence length="395" mass="42051">MNSAKSIFQKFAVLSISLVLTSSYVISVSLPDMKKTFTGMSTSSVELLSTLPAFTVMIFVLISGWMTEKIGNKKTVALGLIIVGLAGIVPVFATSYGVIFASRLVLGAGLGLFNSLAVSMIGFLYEGKTKASLMGLRSAFENLGQSFLIFVAGFLLTVSWHATFWVYALAFVILPIFYFGVPDTRRDVEVKEKGKADVHQHINIKVIGLAVFFFFLVMIHIAIIVHLPFVVTENGFGTAAQAGVITSSMTILGVIAAIFYGQIYDVLRQYIIPIGMVCLAIGVLIMGLANGYVMTFAGALVFGVAYPLIAADMFNKVSTVSSPNSETLTASVMLIGTNCGALLAPYGVAGLSALIGDSVGNRMFVLLGAILIAVTIGAFVIALRSRKAEKKAVEQ</sequence>
<feature type="transmembrane region" description="Helical" evidence="6">
    <location>
        <begin position="362"/>
        <end position="383"/>
    </location>
</feature>
<accession>A0A087CJ50</accession>